<keyword evidence="2" id="KW-1185">Reference proteome</keyword>
<dbReference type="Proteomes" id="UP000264589">
    <property type="component" value="Unassembled WGS sequence"/>
</dbReference>
<proteinExistence type="predicted"/>
<evidence type="ECO:0000313" key="2">
    <source>
        <dbReference type="Proteomes" id="UP000264589"/>
    </source>
</evidence>
<dbReference type="RefSeq" id="WP_116390803.1">
    <property type="nucleotide sequence ID" value="NZ_QUQO01000001.1"/>
</dbReference>
<name>A0A371RFH1_9PROT</name>
<sequence length="195" mass="21465">MPALLLALPHAAFAQEQSTLDRTVGARLVVSDFIGICIRTGGTPEAIEDLALERTWIPAAPSTIQSGLTRVPSSDAKIYTFTRRRPTSAGRVTTDTRIILPEPGVRDCTIEFERVEFGYVKRALETSGFTEESDDYYVPADAPVRVERAMMCEAEKPRSVPDCVELAIDPATYPVTGQLTYRRDSKMTVAPAIEQ</sequence>
<accession>A0A371RFH1</accession>
<reference evidence="1 2" key="1">
    <citation type="submission" date="2018-08" db="EMBL/GenBank/DDBJ databases">
        <title>Parvularcula sp. SM1705, isolated from surface water of the South Sea China.</title>
        <authorList>
            <person name="Sun L."/>
        </authorList>
    </citation>
    <scope>NUCLEOTIDE SEQUENCE [LARGE SCALE GENOMIC DNA]</scope>
    <source>
        <strain evidence="1 2">SM1705</strain>
    </source>
</reference>
<evidence type="ECO:0000313" key="1">
    <source>
        <dbReference type="EMBL" id="RFB04175.1"/>
    </source>
</evidence>
<dbReference type="EMBL" id="QUQO01000001">
    <property type="protein sequence ID" value="RFB04175.1"/>
    <property type="molecule type" value="Genomic_DNA"/>
</dbReference>
<dbReference type="InParanoid" id="A0A371RFH1"/>
<gene>
    <name evidence="1" type="ORF">DX908_02085</name>
</gene>
<comment type="caution">
    <text evidence="1">The sequence shown here is derived from an EMBL/GenBank/DDBJ whole genome shotgun (WGS) entry which is preliminary data.</text>
</comment>
<organism evidence="1 2">
    <name type="scientific">Parvularcula marina</name>
    <dbReference type="NCBI Taxonomy" id="2292771"/>
    <lineage>
        <taxon>Bacteria</taxon>
        <taxon>Pseudomonadati</taxon>
        <taxon>Pseudomonadota</taxon>
        <taxon>Alphaproteobacteria</taxon>
        <taxon>Parvularculales</taxon>
        <taxon>Parvularculaceae</taxon>
        <taxon>Parvularcula</taxon>
    </lineage>
</organism>
<dbReference type="AlphaFoldDB" id="A0A371RFH1"/>
<protein>
    <submittedName>
        <fullName evidence="1">Uncharacterized protein</fullName>
    </submittedName>
</protein>